<feature type="transmembrane region" description="Helical" evidence="2">
    <location>
        <begin position="26"/>
        <end position="44"/>
    </location>
</feature>
<keyword evidence="2" id="KW-1133">Transmembrane helix</keyword>
<evidence type="ECO:0000313" key="4">
    <source>
        <dbReference type="Proteomes" id="UP000215005"/>
    </source>
</evidence>
<evidence type="ECO:0000256" key="1">
    <source>
        <dbReference type="SAM" id="MobiDB-lite"/>
    </source>
</evidence>
<dbReference type="KEGG" id="ngv:CDO52_13125"/>
<evidence type="ECO:0000256" key="2">
    <source>
        <dbReference type="SAM" id="Phobius"/>
    </source>
</evidence>
<feature type="region of interest" description="Disordered" evidence="1">
    <location>
        <begin position="50"/>
        <end position="73"/>
    </location>
</feature>
<sequence>MRYLALVAYIAAAAWTAYDHAATPWFIVHASGAIAGVCALGLAGKHGDLDRELHGEPEPDQARKDIDRWEEEW</sequence>
<organism evidence="3 4">
    <name type="scientific">Nocardiopsis gilva YIM 90087</name>
    <dbReference type="NCBI Taxonomy" id="1235441"/>
    <lineage>
        <taxon>Bacteria</taxon>
        <taxon>Bacillati</taxon>
        <taxon>Actinomycetota</taxon>
        <taxon>Actinomycetes</taxon>
        <taxon>Streptosporangiales</taxon>
        <taxon>Nocardiopsidaceae</taxon>
        <taxon>Nocardiopsis</taxon>
    </lineage>
</organism>
<keyword evidence="2" id="KW-0812">Transmembrane</keyword>
<dbReference type="RefSeq" id="WP_017616779.1">
    <property type="nucleotide sequence ID" value="NZ_ANBG01000023.1"/>
</dbReference>
<reference evidence="3 4" key="1">
    <citation type="submission" date="2017-08" db="EMBL/GenBank/DDBJ databases">
        <title>The complete genome sequence of Nocardiopsis gilva YIM 90087.</title>
        <authorList>
            <person name="Yin M."/>
            <person name="Tang S."/>
        </authorList>
    </citation>
    <scope>NUCLEOTIDE SEQUENCE [LARGE SCALE GENOMIC DNA]</scope>
    <source>
        <strain evidence="3 4">YIM 90087</strain>
    </source>
</reference>
<protein>
    <submittedName>
        <fullName evidence="3">Uncharacterized protein</fullName>
    </submittedName>
</protein>
<keyword evidence="4" id="KW-1185">Reference proteome</keyword>
<name>A0A223S6F8_9ACTN</name>
<evidence type="ECO:0000313" key="3">
    <source>
        <dbReference type="EMBL" id="ASU83609.1"/>
    </source>
</evidence>
<keyword evidence="2" id="KW-0472">Membrane</keyword>
<dbReference type="Proteomes" id="UP000215005">
    <property type="component" value="Chromosome"/>
</dbReference>
<accession>A0A223S6F8</accession>
<gene>
    <name evidence="3" type="ORF">CDO52_13125</name>
</gene>
<dbReference type="AlphaFoldDB" id="A0A223S6F8"/>
<dbReference type="EMBL" id="CP022753">
    <property type="protein sequence ID" value="ASU83609.1"/>
    <property type="molecule type" value="Genomic_DNA"/>
</dbReference>
<feature type="compositionally biased region" description="Basic and acidic residues" evidence="1">
    <location>
        <begin position="50"/>
        <end position="67"/>
    </location>
</feature>
<proteinExistence type="predicted"/>